<dbReference type="AlphaFoldDB" id="A0A835LUL1"/>
<dbReference type="Pfam" id="PF23551">
    <property type="entry name" value="Zn_ribbon_20"/>
    <property type="match status" value="1"/>
</dbReference>
<reference evidence="3 4" key="1">
    <citation type="submission" date="2020-10" db="EMBL/GenBank/DDBJ databases">
        <title>The Coptis chinensis genome and diversification of protoberbering-type alkaloids.</title>
        <authorList>
            <person name="Wang B."/>
            <person name="Shu S."/>
            <person name="Song C."/>
            <person name="Liu Y."/>
        </authorList>
    </citation>
    <scope>NUCLEOTIDE SEQUENCE [LARGE SCALE GENOMIC DNA]</scope>
    <source>
        <strain evidence="3">HL-2020</strain>
        <tissue evidence="3">Leaf</tissue>
    </source>
</reference>
<sequence length="565" mass="62995">MERGKATKVPKPEAERWIEVSGKLLEAKDLLGSQRFAKRAQETDPNIDGAEQILTIVDVLLAGEKRINNHFDWYAILQLDHTKSSNYDLDIVKRQYRRLALLLHPDKSRYSFSDHAFKLVCDAWAFLSDLSKKSLYDNELKLYKKFDPIVLKSAAPKKPPSKPQPQESPVRRSAREKRKTVRADEGADEEVEEVEGQNGKVRNEGLPSQGVGASRLSSFWTVCPYCYHLYEYPRVYEECCLRCQNCRRGFHAAVVPTPPPAVGPGKDMYYCCWAFFPIGFTAQDNLGKGSSWTPFSSMFPVPPSQPGEAEKGNNTSSSSDSGEEADLVDDRGGKKGKTENVQKNTSTSFQVGTGGNNVEPQTTVRIKTTARKSIPPRNIQPNSQTVVAPQSTVKIKTTARKSVLPRPNNRTVATPQNKANVGRSDSQWLGMDLNLEVQAEVEEPKRASVVEGVEIGSIDAEATEGIGFFEGLDDILGNLPLLSVPGAQKEENVEQGKKCRVDNSDWLHLVLLCRKKRSDSLVAQSRCSIMLEFFILRYVRFCSCQSSATLRDIKALMPMDIRACN</sequence>
<feature type="region of interest" description="Disordered" evidence="1">
    <location>
        <begin position="297"/>
        <end position="424"/>
    </location>
</feature>
<dbReference type="InterPro" id="IPR056988">
    <property type="entry name" value="Zn_ribbon_pln"/>
</dbReference>
<dbReference type="EMBL" id="JADFTS010000006">
    <property type="protein sequence ID" value="KAF9603909.1"/>
    <property type="molecule type" value="Genomic_DNA"/>
</dbReference>
<dbReference type="Gene3D" id="1.10.287.110">
    <property type="entry name" value="DnaJ domain"/>
    <property type="match status" value="1"/>
</dbReference>
<dbReference type="SMART" id="SM00271">
    <property type="entry name" value="DnaJ"/>
    <property type="match status" value="1"/>
</dbReference>
<feature type="compositionally biased region" description="Acidic residues" evidence="1">
    <location>
        <begin position="186"/>
        <end position="195"/>
    </location>
</feature>
<name>A0A835LUL1_9MAGN</name>
<evidence type="ECO:0000256" key="1">
    <source>
        <dbReference type="SAM" id="MobiDB-lite"/>
    </source>
</evidence>
<dbReference type="OrthoDB" id="10250354at2759"/>
<dbReference type="SUPFAM" id="SSF46565">
    <property type="entry name" value="Chaperone J-domain"/>
    <property type="match status" value="1"/>
</dbReference>
<feature type="domain" description="J" evidence="2">
    <location>
        <begin position="72"/>
        <end position="140"/>
    </location>
</feature>
<protein>
    <recommendedName>
        <fullName evidence="2">J domain-containing protein</fullName>
    </recommendedName>
</protein>
<evidence type="ECO:0000313" key="4">
    <source>
        <dbReference type="Proteomes" id="UP000631114"/>
    </source>
</evidence>
<dbReference type="PROSITE" id="PS50076">
    <property type="entry name" value="DNAJ_2"/>
    <property type="match status" value="1"/>
</dbReference>
<dbReference type="PANTHER" id="PTHR45496:SF1">
    <property type="entry name" value="CHAPERONE DNAJ-DOMAIN SUPERFAMILY PROTEIN"/>
    <property type="match status" value="1"/>
</dbReference>
<dbReference type="Proteomes" id="UP000631114">
    <property type="component" value="Unassembled WGS sequence"/>
</dbReference>
<dbReference type="InterPro" id="IPR036869">
    <property type="entry name" value="J_dom_sf"/>
</dbReference>
<accession>A0A835LUL1</accession>
<dbReference type="PROSITE" id="PS00636">
    <property type="entry name" value="DNAJ_1"/>
    <property type="match status" value="1"/>
</dbReference>
<feature type="compositionally biased region" description="Basic and acidic residues" evidence="1">
    <location>
        <begin position="328"/>
        <end position="340"/>
    </location>
</feature>
<feature type="compositionally biased region" description="Polar residues" evidence="1">
    <location>
        <begin position="379"/>
        <end position="395"/>
    </location>
</feature>
<keyword evidence="4" id="KW-1185">Reference proteome</keyword>
<comment type="caution">
    <text evidence="3">The sequence shown here is derived from an EMBL/GenBank/DDBJ whole genome shotgun (WGS) entry which is preliminary data.</text>
</comment>
<dbReference type="CDD" id="cd06257">
    <property type="entry name" value="DnaJ"/>
    <property type="match status" value="1"/>
</dbReference>
<feature type="compositionally biased region" description="Polar residues" evidence="1">
    <location>
        <begin position="341"/>
        <end position="366"/>
    </location>
</feature>
<feature type="region of interest" description="Disordered" evidence="1">
    <location>
        <begin position="154"/>
        <end position="207"/>
    </location>
</feature>
<dbReference type="PANTHER" id="PTHR45496">
    <property type="entry name" value="CHAPERONE DNAJ-DOMAIN SUPERFAMILY PROTEIN"/>
    <property type="match status" value="1"/>
</dbReference>
<dbReference type="Pfam" id="PF00226">
    <property type="entry name" value="DnaJ"/>
    <property type="match status" value="1"/>
</dbReference>
<gene>
    <name evidence="3" type="ORF">IFM89_038819</name>
</gene>
<evidence type="ECO:0000313" key="3">
    <source>
        <dbReference type="EMBL" id="KAF9603909.1"/>
    </source>
</evidence>
<evidence type="ECO:0000259" key="2">
    <source>
        <dbReference type="PROSITE" id="PS50076"/>
    </source>
</evidence>
<organism evidence="3 4">
    <name type="scientific">Coptis chinensis</name>
    <dbReference type="NCBI Taxonomy" id="261450"/>
    <lineage>
        <taxon>Eukaryota</taxon>
        <taxon>Viridiplantae</taxon>
        <taxon>Streptophyta</taxon>
        <taxon>Embryophyta</taxon>
        <taxon>Tracheophyta</taxon>
        <taxon>Spermatophyta</taxon>
        <taxon>Magnoliopsida</taxon>
        <taxon>Ranunculales</taxon>
        <taxon>Ranunculaceae</taxon>
        <taxon>Coptidoideae</taxon>
        <taxon>Coptis</taxon>
    </lineage>
</organism>
<feature type="compositionally biased region" description="Polar residues" evidence="1">
    <location>
        <begin position="408"/>
        <end position="424"/>
    </location>
</feature>
<proteinExistence type="predicted"/>
<dbReference type="InterPro" id="IPR053052">
    <property type="entry name" value="Imprinting_Balance_Reg"/>
</dbReference>
<dbReference type="InterPro" id="IPR001623">
    <property type="entry name" value="DnaJ_domain"/>
</dbReference>
<dbReference type="InterPro" id="IPR018253">
    <property type="entry name" value="DnaJ_domain_CS"/>
</dbReference>